<evidence type="ECO:0000256" key="2">
    <source>
        <dbReference type="PROSITE-ProRule" id="PRU00332"/>
    </source>
</evidence>
<feature type="compositionally biased region" description="Low complexity" evidence="3">
    <location>
        <begin position="164"/>
        <end position="176"/>
    </location>
</feature>
<dbReference type="STRING" id="683960.A0A1E3P0R9"/>
<dbReference type="GO" id="GO:0003723">
    <property type="term" value="F:RNA binding"/>
    <property type="evidence" value="ECO:0007669"/>
    <property type="project" value="UniProtKB-UniRule"/>
</dbReference>
<dbReference type="InterPro" id="IPR006630">
    <property type="entry name" value="La_HTH"/>
</dbReference>
<evidence type="ECO:0000256" key="1">
    <source>
        <dbReference type="ARBA" id="ARBA00022884"/>
    </source>
</evidence>
<feature type="compositionally biased region" description="Low complexity" evidence="3">
    <location>
        <begin position="121"/>
        <end position="131"/>
    </location>
</feature>
<feature type="compositionally biased region" description="Basic and acidic residues" evidence="3">
    <location>
        <begin position="43"/>
        <end position="55"/>
    </location>
</feature>
<keyword evidence="1 2" id="KW-0694">RNA-binding</keyword>
<dbReference type="InterPro" id="IPR036390">
    <property type="entry name" value="WH_DNA-bd_sf"/>
</dbReference>
<feature type="compositionally biased region" description="Low complexity" evidence="3">
    <location>
        <begin position="234"/>
        <end position="245"/>
    </location>
</feature>
<dbReference type="RefSeq" id="XP_019038130.1">
    <property type="nucleotide sequence ID" value="XM_019184897.1"/>
</dbReference>
<dbReference type="CDD" id="cd07323">
    <property type="entry name" value="LAM"/>
    <property type="match status" value="1"/>
</dbReference>
<reference evidence="5 6" key="1">
    <citation type="journal article" date="2016" name="Proc. Natl. Acad. Sci. U.S.A.">
        <title>Comparative genomics of biotechnologically important yeasts.</title>
        <authorList>
            <person name="Riley R."/>
            <person name="Haridas S."/>
            <person name="Wolfe K.H."/>
            <person name="Lopes M.R."/>
            <person name="Hittinger C.T."/>
            <person name="Goeker M."/>
            <person name="Salamov A.A."/>
            <person name="Wisecaver J.H."/>
            <person name="Long T.M."/>
            <person name="Calvey C.H."/>
            <person name="Aerts A.L."/>
            <person name="Barry K.W."/>
            <person name="Choi C."/>
            <person name="Clum A."/>
            <person name="Coughlan A.Y."/>
            <person name="Deshpande S."/>
            <person name="Douglass A.P."/>
            <person name="Hanson S.J."/>
            <person name="Klenk H.-P."/>
            <person name="LaButti K.M."/>
            <person name="Lapidus A."/>
            <person name="Lindquist E.A."/>
            <person name="Lipzen A.M."/>
            <person name="Meier-Kolthoff J.P."/>
            <person name="Ohm R.A."/>
            <person name="Otillar R.P."/>
            <person name="Pangilinan J.L."/>
            <person name="Peng Y."/>
            <person name="Rokas A."/>
            <person name="Rosa C.A."/>
            <person name="Scheuner C."/>
            <person name="Sibirny A.A."/>
            <person name="Slot J.C."/>
            <person name="Stielow J.B."/>
            <person name="Sun H."/>
            <person name="Kurtzman C.P."/>
            <person name="Blackwell M."/>
            <person name="Grigoriev I.V."/>
            <person name="Jeffries T.W."/>
        </authorList>
    </citation>
    <scope>NUCLEOTIDE SEQUENCE [LARGE SCALE GENOMIC DNA]</scope>
    <source>
        <strain evidence="6">ATCC 58044 / CBS 1984 / NCYC 433 / NRRL Y-366-8</strain>
    </source>
</reference>
<proteinExistence type="predicted"/>
<dbReference type="Pfam" id="PF05383">
    <property type="entry name" value="La"/>
    <property type="match status" value="1"/>
</dbReference>
<dbReference type="GO" id="GO:0005829">
    <property type="term" value="C:cytosol"/>
    <property type="evidence" value="ECO:0007669"/>
    <property type="project" value="TreeGrafter"/>
</dbReference>
<feature type="compositionally biased region" description="Polar residues" evidence="3">
    <location>
        <begin position="26"/>
        <end position="35"/>
    </location>
</feature>
<dbReference type="GO" id="GO:0045727">
    <property type="term" value="P:positive regulation of translation"/>
    <property type="evidence" value="ECO:0007669"/>
    <property type="project" value="TreeGrafter"/>
</dbReference>
<feature type="compositionally biased region" description="Basic and acidic residues" evidence="3">
    <location>
        <begin position="200"/>
        <end position="217"/>
    </location>
</feature>
<dbReference type="AlphaFoldDB" id="A0A1E3P0R9"/>
<feature type="compositionally biased region" description="Low complexity" evidence="3">
    <location>
        <begin position="77"/>
        <end position="103"/>
    </location>
</feature>
<dbReference type="InterPro" id="IPR045180">
    <property type="entry name" value="La_dom_prot"/>
</dbReference>
<feature type="region of interest" description="Disordered" evidence="3">
    <location>
        <begin position="444"/>
        <end position="494"/>
    </location>
</feature>
<accession>A0A1E3P0R9</accession>
<dbReference type="PROSITE" id="PS50961">
    <property type="entry name" value="HTH_LA"/>
    <property type="match status" value="1"/>
</dbReference>
<evidence type="ECO:0000256" key="3">
    <source>
        <dbReference type="SAM" id="MobiDB-lite"/>
    </source>
</evidence>
<feature type="domain" description="HTH La-type RNA-binding" evidence="4">
    <location>
        <begin position="342"/>
        <end position="439"/>
    </location>
</feature>
<evidence type="ECO:0000313" key="6">
    <source>
        <dbReference type="Proteomes" id="UP000094112"/>
    </source>
</evidence>
<feature type="region of interest" description="Disordered" evidence="3">
    <location>
        <begin position="1"/>
        <end position="269"/>
    </location>
</feature>
<feature type="compositionally biased region" description="Low complexity" evidence="3">
    <location>
        <begin position="218"/>
        <end position="227"/>
    </location>
</feature>
<dbReference type="EMBL" id="KV454211">
    <property type="protein sequence ID" value="ODQ58923.1"/>
    <property type="molecule type" value="Genomic_DNA"/>
</dbReference>
<dbReference type="SMART" id="SM00715">
    <property type="entry name" value="LA"/>
    <property type="match status" value="1"/>
</dbReference>
<dbReference type="PANTHER" id="PTHR22792:SF132">
    <property type="entry name" value="LA-RELATED PROTEIN 1"/>
    <property type="match status" value="1"/>
</dbReference>
<dbReference type="GeneID" id="30202143"/>
<sequence length="494" mass="54790">MSANSYADVVATGSTTPVSAAEESKSVANTQTEVESTPEPMDLDSKVDGENEDSKVQTQLPSPNPSPKAEKKQKEQNLAPAPVPSVSAWGSAASSRSNSNVSSVDTKHWPSPHEQPQVNGSASSKKISAVKSSKEKWVPFKASVVLPQPGSKKSNNHGQKRNSNKNNNVLSNNNKQVHNDSKKRKNKTEKRPTASTTPAETKEAPKAESKAEGKSEQQPEQSSSKPQATAPKPESTSSENTQTHSHNSHHANHQASNHHNSHNHHSNSSMRYQNNQFQQFIPFQPFPVQGAFPGQTGTRPFRPYSNNRRFNKYQNNGYNNQYRHHNNNFNSAPFNRRNIAHLNKSSEPLFSLIKQIEYYFSIENLLKDIFLRKQMNSEGWLDLTVISSFYRMSVLSAGDFGLIRKAIDELNGELLELAEFSNNTLKVRVKENYNNWVLPVEQREANGQDESEPVNVIQPDVKEATTAASPEEPTQEESTEATPVTAAPEEVSAN</sequence>
<evidence type="ECO:0000313" key="5">
    <source>
        <dbReference type="EMBL" id="ODQ58923.1"/>
    </source>
</evidence>
<organism evidence="5 6">
    <name type="scientific">Wickerhamomyces anomalus (strain ATCC 58044 / CBS 1984 / NCYC 433 / NRRL Y-366-8)</name>
    <name type="common">Yeast</name>
    <name type="synonym">Hansenula anomala</name>
    <dbReference type="NCBI Taxonomy" id="683960"/>
    <lineage>
        <taxon>Eukaryota</taxon>
        <taxon>Fungi</taxon>
        <taxon>Dikarya</taxon>
        <taxon>Ascomycota</taxon>
        <taxon>Saccharomycotina</taxon>
        <taxon>Saccharomycetes</taxon>
        <taxon>Phaffomycetales</taxon>
        <taxon>Wickerhamomycetaceae</taxon>
        <taxon>Wickerhamomyces</taxon>
    </lineage>
</organism>
<name>A0A1E3P0R9_WICAA</name>
<feature type="compositionally biased region" description="Basic residues" evidence="3">
    <location>
        <begin position="154"/>
        <end position="163"/>
    </location>
</feature>
<dbReference type="InterPro" id="IPR036388">
    <property type="entry name" value="WH-like_DNA-bd_sf"/>
</dbReference>
<dbReference type="OrthoDB" id="340227at2759"/>
<dbReference type="GO" id="GO:0010494">
    <property type="term" value="C:cytoplasmic stress granule"/>
    <property type="evidence" value="ECO:0007669"/>
    <property type="project" value="TreeGrafter"/>
</dbReference>
<dbReference type="PANTHER" id="PTHR22792">
    <property type="entry name" value="LUPUS LA PROTEIN-RELATED"/>
    <property type="match status" value="1"/>
</dbReference>
<evidence type="ECO:0000259" key="4">
    <source>
        <dbReference type="PROSITE" id="PS50961"/>
    </source>
</evidence>
<dbReference type="SUPFAM" id="SSF46785">
    <property type="entry name" value="Winged helix' DNA-binding domain"/>
    <property type="match status" value="1"/>
</dbReference>
<protein>
    <recommendedName>
        <fullName evidence="4">HTH La-type RNA-binding domain-containing protein</fullName>
    </recommendedName>
</protein>
<dbReference type="Gene3D" id="1.10.10.10">
    <property type="entry name" value="Winged helix-like DNA-binding domain superfamily/Winged helix DNA-binding domain"/>
    <property type="match status" value="1"/>
</dbReference>
<dbReference type="Proteomes" id="UP000094112">
    <property type="component" value="Unassembled WGS sequence"/>
</dbReference>
<keyword evidence="6" id="KW-1185">Reference proteome</keyword>
<gene>
    <name evidence="5" type="ORF">WICANDRAFT_79468</name>
</gene>